<proteinExistence type="predicted"/>
<keyword evidence="2" id="KW-1185">Reference proteome</keyword>
<evidence type="ECO:0000313" key="2">
    <source>
        <dbReference type="Proteomes" id="UP000826661"/>
    </source>
</evidence>
<evidence type="ECO:0008006" key="3">
    <source>
        <dbReference type="Google" id="ProtNLM"/>
    </source>
</evidence>
<dbReference type="AlphaFoldDB" id="A0A8G0LHN2"/>
<organism evidence="1 2">
    <name type="scientific">Trichoderma simmonsii</name>
    <dbReference type="NCBI Taxonomy" id="1491479"/>
    <lineage>
        <taxon>Eukaryota</taxon>
        <taxon>Fungi</taxon>
        <taxon>Dikarya</taxon>
        <taxon>Ascomycota</taxon>
        <taxon>Pezizomycotina</taxon>
        <taxon>Sordariomycetes</taxon>
        <taxon>Hypocreomycetidae</taxon>
        <taxon>Hypocreales</taxon>
        <taxon>Hypocreaceae</taxon>
        <taxon>Trichoderma</taxon>
    </lineage>
</organism>
<accession>A0A8G0LHN2</accession>
<gene>
    <name evidence="1" type="ORF">H0G86_007243</name>
</gene>
<name>A0A8G0LHN2_9HYPO</name>
<protein>
    <recommendedName>
        <fullName evidence="3">ABM domain-containing protein</fullName>
    </recommendedName>
</protein>
<dbReference type="Proteomes" id="UP000826661">
    <property type="component" value="Chromosome IV"/>
</dbReference>
<dbReference type="EMBL" id="CP075867">
    <property type="protein sequence ID" value="QYT00145.1"/>
    <property type="molecule type" value="Genomic_DNA"/>
</dbReference>
<reference evidence="1 2" key="1">
    <citation type="journal article" date="2021" name="BMC Genomics">
        <title>Telomere-to-telomere genome assembly of asparaginase-producing Trichoderma simmonsii.</title>
        <authorList>
            <person name="Chung D."/>
            <person name="Kwon Y.M."/>
            <person name="Yang Y."/>
        </authorList>
    </citation>
    <scope>NUCLEOTIDE SEQUENCE [LARGE SCALE GENOMIC DNA]</scope>
    <source>
        <strain evidence="1 2">GH-Sj1</strain>
    </source>
</reference>
<sequence length="120" mass="13514">MKPFMLSPVSPELYYSEIPDSGNTTACKYTQYIKVDGGHSENKSVESSWEKLTQEIGIDTKSFHAWGIQESDGAFMGMNGWSSLEDLKSTTERDSVQKALQELTKYGQVTTYILELTKPF</sequence>
<evidence type="ECO:0000313" key="1">
    <source>
        <dbReference type="EMBL" id="QYT00145.1"/>
    </source>
</evidence>